<dbReference type="InterPro" id="IPR038096">
    <property type="entry name" value="TEA/ATTS_sf"/>
</dbReference>
<accession>A0AAD7CCC2</accession>
<proteinExistence type="inferred from homology"/>
<evidence type="ECO:0000313" key="5">
    <source>
        <dbReference type="EMBL" id="KAJ7644877.1"/>
    </source>
</evidence>
<dbReference type="Proteomes" id="UP001221142">
    <property type="component" value="Unassembled WGS sequence"/>
</dbReference>
<feature type="DNA-binding region" description="TEA" evidence="2">
    <location>
        <begin position="64"/>
        <end position="138"/>
    </location>
</feature>
<organism evidence="5 6">
    <name type="scientific">Roridomyces roridus</name>
    <dbReference type="NCBI Taxonomy" id="1738132"/>
    <lineage>
        <taxon>Eukaryota</taxon>
        <taxon>Fungi</taxon>
        <taxon>Dikarya</taxon>
        <taxon>Basidiomycota</taxon>
        <taxon>Agaricomycotina</taxon>
        <taxon>Agaricomycetes</taxon>
        <taxon>Agaricomycetidae</taxon>
        <taxon>Agaricales</taxon>
        <taxon>Marasmiineae</taxon>
        <taxon>Mycenaceae</taxon>
        <taxon>Roridomyces</taxon>
    </lineage>
</organism>
<feature type="compositionally biased region" description="Pro residues" evidence="3">
    <location>
        <begin position="20"/>
        <end position="42"/>
    </location>
</feature>
<gene>
    <name evidence="5" type="ORF">FB45DRAFT_300433</name>
</gene>
<dbReference type="Pfam" id="PF01285">
    <property type="entry name" value="TEA"/>
    <property type="match status" value="1"/>
</dbReference>
<dbReference type="EMBL" id="JARKIF010000003">
    <property type="protein sequence ID" value="KAJ7644877.1"/>
    <property type="molecule type" value="Genomic_DNA"/>
</dbReference>
<evidence type="ECO:0000256" key="1">
    <source>
        <dbReference type="ARBA" id="ARBA00008421"/>
    </source>
</evidence>
<dbReference type="SMART" id="SM00426">
    <property type="entry name" value="TEA"/>
    <property type="match status" value="1"/>
</dbReference>
<evidence type="ECO:0000256" key="2">
    <source>
        <dbReference type="PROSITE-ProRule" id="PRU00505"/>
    </source>
</evidence>
<dbReference type="PROSITE" id="PS51088">
    <property type="entry name" value="TEA_2"/>
    <property type="match status" value="1"/>
</dbReference>
<comment type="caution">
    <text evidence="5">The sequence shown here is derived from an EMBL/GenBank/DDBJ whole genome shotgun (WGS) entry which is preliminary data.</text>
</comment>
<keyword evidence="6" id="KW-1185">Reference proteome</keyword>
<comment type="similarity">
    <text evidence="1">Belongs to the TEC1 family.</text>
</comment>
<name>A0AAD7CCC2_9AGAR</name>
<dbReference type="GO" id="GO:0003700">
    <property type="term" value="F:DNA-binding transcription factor activity"/>
    <property type="evidence" value="ECO:0007669"/>
    <property type="project" value="InterPro"/>
</dbReference>
<dbReference type="AlphaFoldDB" id="A0AAD7CCC2"/>
<sequence length="374" mass="41481">MYDSSSYFSDSSSSAGCSTPPSPFSDLPSPPPFHRTCLPPPLQSDTAKEVFQSVLKVRKTWKTIRGGEAVWPPELEAALVEGLEKYVPDDSRETRMLGRFPRRNRYISDHIFKKTGKSRTPKQVGSRLQQLRESCTGQKLRHLLSPFREPAAASPSPEDLYKSPPSRHTIIYIDILPEGSVERATSPSPWSDDGDVIRASTHPRRVHEINPTVSFTSCTPLRAHSQFTVYSEDLILHAESVPLELTGKQADGSFIYSTVLVPQYWPTILKSPDPSRFTIFHEIIRDSDSSLVFSATFKFSYPAMTLSPPFDAASFTMPVLGYDMAHDMTLLPPLSMLDETLWNALRAGSSTGSDDASASEGYVSPDLSSLAYIL</sequence>
<evidence type="ECO:0000259" key="4">
    <source>
        <dbReference type="PROSITE" id="PS51088"/>
    </source>
</evidence>
<dbReference type="Gene3D" id="6.10.20.40">
    <property type="entry name" value="TEA/ATTS domain"/>
    <property type="match status" value="1"/>
</dbReference>
<feature type="region of interest" description="Disordered" evidence="3">
    <location>
        <begin position="1"/>
        <end position="44"/>
    </location>
</feature>
<reference evidence="5" key="1">
    <citation type="submission" date="2023-03" db="EMBL/GenBank/DDBJ databases">
        <title>Massive genome expansion in bonnet fungi (Mycena s.s.) driven by repeated elements and novel gene families across ecological guilds.</title>
        <authorList>
            <consortium name="Lawrence Berkeley National Laboratory"/>
            <person name="Harder C.B."/>
            <person name="Miyauchi S."/>
            <person name="Viragh M."/>
            <person name="Kuo A."/>
            <person name="Thoen E."/>
            <person name="Andreopoulos B."/>
            <person name="Lu D."/>
            <person name="Skrede I."/>
            <person name="Drula E."/>
            <person name="Henrissat B."/>
            <person name="Morin E."/>
            <person name="Kohler A."/>
            <person name="Barry K."/>
            <person name="LaButti K."/>
            <person name="Morin E."/>
            <person name="Salamov A."/>
            <person name="Lipzen A."/>
            <person name="Mereny Z."/>
            <person name="Hegedus B."/>
            <person name="Baldrian P."/>
            <person name="Stursova M."/>
            <person name="Weitz H."/>
            <person name="Taylor A."/>
            <person name="Grigoriev I.V."/>
            <person name="Nagy L.G."/>
            <person name="Martin F."/>
            <person name="Kauserud H."/>
        </authorList>
    </citation>
    <scope>NUCLEOTIDE SEQUENCE</scope>
    <source>
        <strain evidence="5">9284</strain>
    </source>
</reference>
<feature type="compositionally biased region" description="Low complexity" evidence="3">
    <location>
        <begin position="1"/>
        <end position="19"/>
    </location>
</feature>
<dbReference type="InterPro" id="IPR000818">
    <property type="entry name" value="TEA/ATTS_dom"/>
</dbReference>
<feature type="domain" description="TEA" evidence="4">
    <location>
        <begin position="64"/>
        <end position="138"/>
    </location>
</feature>
<evidence type="ECO:0000256" key="3">
    <source>
        <dbReference type="SAM" id="MobiDB-lite"/>
    </source>
</evidence>
<evidence type="ECO:0000313" key="6">
    <source>
        <dbReference type="Proteomes" id="UP001221142"/>
    </source>
</evidence>
<protein>
    <recommendedName>
        <fullName evidence="4">TEA domain-containing protein</fullName>
    </recommendedName>
</protein>